<dbReference type="EMBL" id="JADCNM010000137">
    <property type="protein sequence ID" value="KAG0450143.1"/>
    <property type="molecule type" value="Genomic_DNA"/>
</dbReference>
<evidence type="ECO:0000256" key="1">
    <source>
        <dbReference type="SAM" id="MobiDB-lite"/>
    </source>
</evidence>
<name>A0A835U691_VANPL</name>
<accession>A0A835U691</accession>
<feature type="region of interest" description="Disordered" evidence="1">
    <location>
        <begin position="1"/>
        <end position="34"/>
    </location>
</feature>
<comment type="caution">
    <text evidence="2">The sequence shown here is derived from an EMBL/GenBank/DDBJ whole genome shotgun (WGS) entry which is preliminary data.</text>
</comment>
<sequence>GEEIEDEGKSRWQSGLHQVVGRKGKGKRGSDSMLLSYKSPLSHVNMGAMV</sequence>
<evidence type="ECO:0000313" key="2">
    <source>
        <dbReference type="EMBL" id="KAG0450143.1"/>
    </source>
</evidence>
<proteinExistence type="predicted"/>
<reference evidence="2 3" key="1">
    <citation type="journal article" date="2020" name="Nat. Food">
        <title>A phased Vanilla planifolia genome enables genetic improvement of flavour and production.</title>
        <authorList>
            <person name="Hasing T."/>
            <person name="Tang H."/>
            <person name="Brym M."/>
            <person name="Khazi F."/>
            <person name="Huang T."/>
            <person name="Chambers A.H."/>
        </authorList>
    </citation>
    <scope>NUCLEOTIDE SEQUENCE [LARGE SCALE GENOMIC DNA]</scope>
    <source>
        <tissue evidence="2">Leaf</tissue>
    </source>
</reference>
<evidence type="ECO:0000313" key="3">
    <source>
        <dbReference type="Proteomes" id="UP000639772"/>
    </source>
</evidence>
<protein>
    <submittedName>
        <fullName evidence="2">Uncharacterized protein</fullName>
    </submittedName>
</protein>
<dbReference type="AlphaFoldDB" id="A0A835U691"/>
<organism evidence="2 3">
    <name type="scientific">Vanilla planifolia</name>
    <name type="common">Vanilla</name>
    <dbReference type="NCBI Taxonomy" id="51239"/>
    <lineage>
        <taxon>Eukaryota</taxon>
        <taxon>Viridiplantae</taxon>
        <taxon>Streptophyta</taxon>
        <taxon>Embryophyta</taxon>
        <taxon>Tracheophyta</taxon>
        <taxon>Spermatophyta</taxon>
        <taxon>Magnoliopsida</taxon>
        <taxon>Liliopsida</taxon>
        <taxon>Asparagales</taxon>
        <taxon>Orchidaceae</taxon>
        <taxon>Vanilloideae</taxon>
        <taxon>Vanilleae</taxon>
        <taxon>Vanilla</taxon>
    </lineage>
</organism>
<dbReference type="Proteomes" id="UP000639772">
    <property type="component" value="Unassembled WGS sequence"/>
</dbReference>
<gene>
    <name evidence="2" type="ORF">HPP92_026922</name>
</gene>
<feature type="non-terminal residue" evidence="2">
    <location>
        <position position="1"/>
    </location>
</feature>